<dbReference type="AlphaFoldDB" id="A0A1R3WZS4"/>
<feature type="signal peptide" evidence="2">
    <location>
        <begin position="1"/>
        <end position="21"/>
    </location>
</feature>
<protein>
    <submittedName>
        <fullName evidence="3">Uncharacterized protein</fullName>
    </submittedName>
</protein>
<accession>A0A1R3WZS4</accession>
<dbReference type="Proteomes" id="UP000186997">
    <property type="component" value="Unassembled WGS sequence"/>
</dbReference>
<evidence type="ECO:0000256" key="2">
    <source>
        <dbReference type="SAM" id="SignalP"/>
    </source>
</evidence>
<keyword evidence="2" id="KW-0732">Signal</keyword>
<organism evidence="3 4">
    <name type="scientific">Yoonia rosea</name>
    <dbReference type="NCBI Taxonomy" id="287098"/>
    <lineage>
        <taxon>Bacteria</taxon>
        <taxon>Pseudomonadati</taxon>
        <taxon>Pseudomonadota</taxon>
        <taxon>Alphaproteobacteria</taxon>
        <taxon>Rhodobacterales</taxon>
        <taxon>Paracoccaceae</taxon>
        <taxon>Yoonia</taxon>
    </lineage>
</organism>
<feature type="chain" id="PRO_5013363117" evidence="2">
    <location>
        <begin position="22"/>
        <end position="81"/>
    </location>
</feature>
<feature type="transmembrane region" description="Helical" evidence="1">
    <location>
        <begin position="45"/>
        <end position="62"/>
    </location>
</feature>
<reference evidence="4" key="1">
    <citation type="submission" date="2017-01" db="EMBL/GenBank/DDBJ databases">
        <authorList>
            <person name="Varghese N."/>
            <person name="Submissions S."/>
        </authorList>
    </citation>
    <scope>NUCLEOTIDE SEQUENCE [LARGE SCALE GENOMIC DNA]</scope>
    <source>
        <strain evidence="4">DSM 29591</strain>
    </source>
</reference>
<gene>
    <name evidence="3" type="ORF">SAMN05421665_1711</name>
</gene>
<dbReference type="EMBL" id="FTPR01000001">
    <property type="protein sequence ID" value="SIT83665.1"/>
    <property type="molecule type" value="Genomic_DNA"/>
</dbReference>
<keyword evidence="1" id="KW-0472">Membrane</keyword>
<keyword evidence="1" id="KW-0812">Transmembrane</keyword>
<evidence type="ECO:0000313" key="4">
    <source>
        <dbReference type="Proteomes" id="UP000186997"/>
    </source>
</evidence>
<evidence type="ECO:0000256" key="1">
    <source>
        <dbReference type="SAM" id="Phobius"/>
    </source>
</evidence>
<evidence type="ECO:0000313" key="3">
    <source>
        <dbReference type="EMBL" id="SIT83665.1"/>
    </source>
</evidence>
<keyword evidence="4" id="KW-1185">Reference proteome</keyword>
<proteinExistence type="predicted"/>
<keyword evidence="1" id="KW-1133">Transmembrane helix</keyword>
<sequence length="81" mass="8222">MLKKMTALAAATALCASTAFAGGLSPEITEAAPAEPAPAASSISPTYILLGVVALLLIAATIDDDDSEEEPRLEKEPQQPG</sequence>
<name>A0A1R3WZS4_9RHOB</name>